<dbReference type="InterPro" id="IPR050469">
    <property type="entry name" value="Diguanylate_Cyclase"/>
</dbReference>
<feature type="transmembrane region" description="Helical" evidence="1">
    <location>
        <begin position="276"/>
        <end position="297"/>
    </location>
</feature>
<dbReference type="GO" id="GO:0005886">
    <property type="term" value="C:plasma membrane"/>
    <property type="evidence" value="ECO:0007669"/>
    <property type="project" value="TreeGrafter"/>
</dbReference>
<dbReference type="InterPro" id="IPR029787">
    <property type="entry name" value="Nucleotide_cyclase"/>
</dbReference>
<reference evidence="3 4" key="1">
    <citation type="submission" date="2016-11" db="EMBL/GenBank/DDBJ databases">
        <authorList>
            <person name="Jaros S."/>
            <person name="Januszkiewicz K."/>
            <person name="Wedrychowicz H."/>
        </authorList>
    </citation>
    <scope>NUCLEOTIDE SEQUENCE [LARGE SCALE GENOMIC DNA]</scope>
    <source>
        <strain evidence="3 4">DSM 17459</strain>
    </source>
</reference>
<feature type="transmembrane region" description="Helical" evidence="1">
    <location>
        <begin position="215"/>
        <end position="232"/>
    </location>
</feature>
<feature type="domain" description="GGDEF" evidence="2">
    <location>
        <begin position="434"/>
        <end position="560"/>
    </location>
</feature>
<evidence type="ECO:0000256" key="1">
    <source>
        <dbReference type="SAM" id="Phobius"/>
    </source>
</evidence>
<dbReference type="CDD" id="cd01949">
    <property type="entry name" value="GGDEF"/>
    <property type="match status" value="1"/>
</dbReference>
<organism evidence="3 4">
    <name type="scientific">Lactonifactor longoviformis DSM 17459</name>
    <dbReference type="NCBI Taxonomy" id="1122155"/>
    <lineage>
        <taxon>Bacteria</taxon>
        <taxon>Bacillati</taxon>
        <taxon>Bacillota</taxon>
        <taxon>Clostridia</taxon>
        <taxon>Eubacteriales</taxon>
        <taxon>Clostridiaceae</taxon>
        <taxon>Lactonifactor</taxon>
    </lineage>
</organism>
<dbReference type="InterPro" id="IPR000160">
    <property type="entry name" value="GGDEF_dom"/>
</dbReference>
<keyword evidence="4" id="KW-1185">Reference proteome</keyword>
<feature type="transmembrane region" description="Helical" evidence="1">
    <location>
        <begin position="12"/>
        <end position="34"/>
    </location>
</feature>
<dbReference type="InterPro" id="IPR043128">
    <property type="entry name" value="Rev_trsase/Diguanyl_cyclase"/>
</dbReference>
<keyword evidence="1" id="KW-0812">Transmembrane</keyword>
<feature type="transmembrane region" description="Helical" evidence="1">
    <location>
        <begin position="338"/>
        <end position="359"/>
    </location>
</feature>
<feature type="transmembrane region" description="Helical" evidence="1">
    <location>
        <begin position="371"/>
        <end position="389"/>
    </location>
</feature>
<keyword evidence="1" id="KW-0472">Membrane</keyword>
<dbReference type="PROSITE" id="PS50887">
    <property type="entry name" value="GGDEF"/>
    <property type="match status" value="1"/>
</dbReference>
<dbReference type="RefSeq" id="WP_072852614.1">
    <property type="nucleotide sequence ID" value="NZ_FQVI01000014.1"/>
</dbReference>
<dbReference type="SMART" id="SM00267">
    <property type="entry name" value="GGDEF"/>
    <property type="match status" value="1"/>
</dbReference>
<dbReference type="GO" id="GO:1902201">
    <property type="term" value="P:negative regulation of bacterial-type flagellum-dependent cell motility"/>
    <property type="evidence" value="ECO:0007669"/>
    <property type="project" value="TreeGrafter"/>
</dbReference>
<evidence type="ECO:0000259" key="2">
    <source>
        <dbReference type="PROSITE" id="PS50887"/>
    </source>
</evidence>
<feature type="transmembrane region" description="Helical" evidence="1">
    <location>
        <begin position="244"/>
        <end position="264"/>
    </location>
</feature>
<dbReference type="PANTHER" id="PTHR45138">
    <property type="entry name" value="REGULATORY COMPONENTS OF SENSORY TRANSDUCTION SYSTEM"/>
    <property type="match status" value="1"/>
</dbReference>
<evidence type="ECO:0000313" key="4">
    <source>
        <dbReference type="Proteomes" id="UP000184245"/>
    </source>
</evidence>
<accession>A0A1M4ZCB7</accession>
<feature type="transmembrane region" description="Helical" evidence="1">
    <location>
        <begin position="181"/>
        <end position="203"/>
    </location>
</feature>
<dbReference type="GO" id="GO:0052621">
    <property type="term" value="F:diguanylate cyclase activity"/>
    <property type="evidence" value="ECO:0007669"/>
    <property type="project" value="TreeGrafter"/>
</dbReference>
<proteinExistence type="predicted"/>
<dbReference type="EMBL" id="FQVI01000014">
    <property type="protein sequence ID" value="SHF15432.1"/>
    <property type="molecule type" value="Genomic_DNA"/>
</dbReference>
<dbReference type="OrthoDB" id="9804955at2"/>
<feature type="transmembrane region" description="Helical" evidence="1">
    <location>
        <begin position="309"/>
        <end position="326"/>
    </location>
</feature>
<evidence type="ECO:0000313" key="3">
    <source>
        <dbReference type="EMBL" id="SHF15432.1"/>
    </source>
</evidence>
<dbReference type="SUPFAM" id="SSF55073">
    <property type="entry name" value="Nucleotide cyclase"/>
    <property type="match status" value="1"/>
</dbReference>
<keyword evidence="1" id="KW-1133">Transmembrane helix</keyword>
<dbReference type="AlphaFoldDB" id="A0A1M4ZCB7"/>
<dbReference type="NCBIfam" id="TIGR00254">
    <property type="entry name" value="GGDEF"/>
    <property type="match status" value="1"/>
</dbReference>
<name>A0A1M4ZCB7_9CLOT</name>
<dbReference type="Gene3D" id="3.30.70.270">
    <property type="match status" value="1"/>
</dbReference>
<gene>
    <name evidence="3" type="ORF">SAMN02745158_02714</name>
</gene>
<dbReference type="PANTHER" id="PTHR45138:SF9">
    <property type="entry name" value="DIGUANYLATE CYCLASE DGCM-RELATED"/>
    <property type="match status" value="1"/>
</dbReference>
<protein>
    <submittedName>
        <fullName evidence="3">Diguanylate cyclase (GGDEF) domain-containing protein</fullName>
    </submittedName>
</protein>
<dbReference type="GO" id="GO:0043709">
    <property type="term" value="P:cell adhesion involved in single-species biofilm formation"/>
    <property type="evidence" value="ECO:0007669"/>
    <property type="project" value="TreeGrafter"/>
</dbReference>
<sequence length="560" mass="63187">MPLIESKHFQKTIRNILWICASLFFLGILGTVFLTSDLPDIRPPEEEVTSFTEGWYYMEGDEERAIASFPFSLSNGGEELILCHKIPPLTDIKYLSFKNQFQEIQAYAGELCIYEYKSSASTPAGKLLGNFRCFIPLQPEYEGQTISLHLKSTTSITVKGLQNIELGSSDAFVLDILSNNFTLAVCLIFMFLTALLLYLVYLVQDIKKLSYDYKSFLYIGSFLLLSALWMWSDSELPQLICSNATMVCLISFFSFMALPIPLLSFVRSACHQGKSLLIGMQCVLIVNIIVQFLLYSIESFDFPSMLPVTHLLILLYIGIIIVLLFREVRLHASFEAKGILAAILLLILCSIAALVQFYLRPNTDNSRFFRYGLIMFIGILLFLSGKNLIRFLEERTQTKLYQQLAYTDIMTQTPNRIAFDECIDRLRQSGISGRPLTVVMLDLNNLKETNDTYGHRAGDELLKGAARSIKNAFQNVGTTYRIGGDEFVVLIEKGNISPGHLFRIMDQDIAQFNTKSIYSLSIARGYASNDGDSRKDIDSILSAADQNMYKNKAATKGICR</sequence>
<dbReference type="STRING" id="1122155.SAMN02745158_02714"/>
<dbReference type="Pfam" id="PF00990">
    <property type="entry name" value="GGDEF"/>
    <property type="match status" value="1"/>
</dbReference>
<dbReference type="Proteomes" id="UP000184245">
    <property type="component" value="Unassembled WGS sequence"/>
</dbReference>